<gene>
    <name evidence="3 5" type="primary">astB</name>
    <name evidence="5" type="ORF">Loak_1630</name>
</gene>
<dbReference type="AlphaFoldDB" id="A0A0W0X082"/>
<dbReference type="EMBL" id="LNYP01000029">
    <property type="protein sequence ID" value="KTD37954.1"/>
    <property type="molecule type" value="Genomic_DNA"/>
</dbReference>
<dbReference type="Gene3D" id="3.75.10.20">
    <property type="entry name" value="Succinylarginine dihydrolase"/>
    <property type="match status" value="1"/>
</dbReference>
<comment type="pathway">
    <text evidence="3">Amino-acid degradation; L-arginine degradation via AST pathway; L-glutamate and succinate from L-arginine: step 2/5.</text>
</comment>
<comment type="caution">
    <text evidence="5">The sequence shown here is derived from an EMBL/GenBank/DDBJ whole genome shotgun (WGS) entry which is preliminary data.</text>
</comment>
<reference evidence="5 6" key="1">
    <citation type="submission" date="2015-11" db="EMBL/GenBank/DDBJ databases">
        <title>Genomic analysis of 38 Legionella species identifies large and diverse effector repertoires.</title>
        <authorList>
            <person name="Burstein D."/>
            <person name="Amaro F."/>
            <person name="Zusman T."/>
            <person name="Lifshitz Z."/>
            <person name="Cohen O."/>
            <person name="Gilbert J.A."/>
            <person name="Pupko T."/>
            <person name="Shuman H.A."/>
            <person name="Segal G."/>
        </authorList>
    </citation>
    <scope>NUCLEOTIDE SEQUENCE [LARGE SCALE GENOMIC DNA]</scope>
    <source>
        <strain evidence="5 6">Oak Ridge-10</strain>
    </source>
</reference>
<evidence type="ECO:0000313" key="5">
    <source>
        <dbReference type="EMBL" id="KTD37954.1"/>
    </source>
</evidence>
<comment type="function">
    <text evidence="3">Catalyzes the hydrolysis of N(2)-succinylarginine into N(2)-succinylornithine, ammonia and CO(2).</text>
</comment>
<dbReference type="InterPro" id="IPR007079">
    <property type="entry name" value="SuccinylArg_d-Hdrlase_AstB"/>
</dbReference>
<keyword evidence="2 3" id="KW-0378">Hydrolase</keyword>
<feature type="binding site" evidence="3">
    <location>
        <position position="110"/>
    </location>
    <ligand>
        <name>substrate</name>
    </ligand>
</feature>
<dbReference type="PATRIC" id="fig|29423.5.peg.1707"/>
<evidence type="ECO:0000256" key="3">
    <source>
        <dbReference type="HAMAP-Rule" id="MF_01172"/>
    </source>
</evidence>
<comment type="catalytic activity">
    <reaction evidence="3">
        <text>N(2)-succinyl-L-arginine + 2 H2O + 2 H(+) = N(2)-succinyl-L-ornithine + 2 NH4(+) + CO2</text>
        <dbReference type="Rhea" id="RHEA:19533"/>
        <dbReference type="ChEBI" id="CHEBI:15377"/>
        <dbReference type="ChEBI" id="CHEBI:15378"/>
        <dbReference type="ChEBI" id="CHEBI:16526"/>
        <dbReference type="ChEBI" id="CHEBI:28938"/>
        <dbReference type="ChEBI" id="CHEBI:58241"/>
        <dbReference type="ChEBI" id="CHEBI:58514"/>
        <dbReference type="EC" id="3.5.3.23"/>
    </reaction>
</comment>
<dbReference type="NCBIfam" id="TIGR03241">
    <property type="entry name" value="arg_catab_astB"/>
    <property type="match status" value="1"/>
</dbReference>
<dbReference type="SUPFAM" id="SSF55909">
    <property type="entry name" value="Pentein"/>
    <property type="match status" value="1"/>
</dbReference>
<dbReference type="UniPathway" id="UPA00185">
    <property type="reaction ID" value="UER00280"/>
</dbReference>
<dbReference type="PANTHER" id="PTHR30420">
    <property type="entry name" value="N-SUCCINYLARGININE DIHYDROLASE"/>
    <property type="match status" value="1"/>
</dbReference>
<feature type="active site" evidence="3">
    <location>
        <position position="252"/>
    </location>
</feature>
<feature type="active site" evidence="3">
    <location>
        <position position="174"/>
    </location>
</feature>
<dbReference type="PANTHER" id="PTHR30420:SF2">
    <property type="entry name" value="N-SUCCINYLARGININE DIHYDROLASE"/>
    <property type="match status" value="1"/>
</dbReference>
<proteinExistence type="inferred from homology"/>
<dbReference type="GO" id="GO:0019545">
    <property type="term" value="P:L-arginine catabolic process to succinate"/>
    <property type="evidence" value="ECO:0007669"/>
    <property type="project" value="UniProtKB-UniRule"/>
</dbReference>
<dbReference type="HAMAP" id="MF_01172">
    <property type="entry name" value="AstB"/>
    <property type="match status" value="1"/>
</dbReference>
<accession>A0A0W0X082</accession>
<organism evidence="5 6">
    <name type="scientific">Legionella oakridgensis</name>
    <dbReference type="NCBI Taxonomy" id="29423"/>
    <lineage>
        <taxon>Bacteria</taxon>
        <taxon>Pseudomonadati</taxon>
        <taxon>Pseudomonadota</taxon>
        <taxon>Gammaproteobacteria</taxon>
        <taxon>Legionellales</taxon>
        <taxon>Legionellaceae</taxon>
        <taxon>Legionella</taxon>
    </lineage>
</organism>
<evidence type="ECO:0000256" key="2">
    <source>
        <dbReference type="ARBA" id="ARBA00022801"/>
    </source>
</evidence>
<keyword evidence="1 3" id="KW-0056">Arginine metabolism</keyword>
<feature type="binding site" evidence="3">
    <location>
        <position position="216"/>
    </location>
    <ligand>
        <name>substrate</name>
    </ligand>
</feature>
<feature type="binding site" evidence="3">
    <location>
        <begin position="19"/>
        <end position="28"/>
    </location>
    <ligand>
        <name>substrate</name>
    </ligand>
</feature>
<dbReference type="EC" id="3.5.3.23" evidence="3 4"/>
<feature type="binding site" evidence="3">
    <location>
        <position position="369"/>
    </location>
    <ligand>
        <name>substrate</name>
    </ligand>
</feature>
<comment type="similarity">
    <text evidence="3">Belongs to the succinylarginine dihydrolase family.</text>
</comment>
<dbReference type="InterPro" id="IPR037031">
    <property type="entry name" value="AstB_sf"/>
</dbReference>
<evidence type="ECO:0000256" key="4">
    <source>
        <dbReference type="NCBIfam" id="TIGR03241"/>
    </source>
</evidence>
<sequence length="460" mass="51481">MEVYELNMDGLVGPSHHYAGLSAGNIASTFNAFTTANPAAAAHQGIAKMRLLHQMGLKQALLPPHQRPNLHLLHQLGFYGSPAELVKQAKKADLNLLGACYSASSMWTANAATVSASLDTQNHRVHFTAANLVGNLHRHQEADYSYQLLKKIFADERFFHHHPPLPKTLITGDEGAANHNRICASHDHPGINLFVYGKRALPVNNSFPCPRRFPARQTLEASQAIVRQHQLDLQHVLFACQNPAVIDQGVFHNDVIAVVNESALLIHEEAFFQQADVLEELQRLANFPLQIIEVRAKQISVADAVHTYLFNSQLITLPAENGKKKMALIAPIECQHHQQISVFIDEMLADDTNPITEVHYLDLKQSMRNGGGPACLRLRVPLNVQELAAMHQGILINDKLLDDLEKWVQRHYRTQLHINDLDDPALINECFSALDELTTILNLGSIYPFQLENVDERFFN</sequence>
<dbReference type="NCBIfam" id="NF009789">
    <property type="entry name" value="PRK13281.1"/>
    <property type="match status" value="1"/>
</dbReference>
<dbReference type="Pfam" id="PF04996">
    <property type="entry name" value="AstB"/>
    <property type="match status" value="1"/>
</dbReference>
<protein>
    <recommendedName>
        <fullName evidence="3 4">N-succinylarginine dihydrolase</fullName>
        <ecNumber evidence="3 4">3.5.3.23</ecNumber>
    </recommendedName>
</protein>
<dbReference type="RefSeq" id="WP_035894257.1">
    <property type="nucleotide sequence ID" value="NZ_LCUA01000004.1"/>
</dbReference>
<dbReference type="GO" id="GO:0009015">
    <property type="term" value="F:N-succinylarginine dihydrolase activity"/>
    <property type="evidence" value="ECO:0007669"/>
    <property type="project" value="UniProtKB-UniRule"/>
</dbReference>
<feature type="active site" description="Nucleophile" evidence="3">
    <location>
        <position position="375"/>
    </location>
</feature>
<feature type="binding site" evidence="3">
    <location>
        <position position="254"/>
    </location>
    <ligand>
        <name>substrate</name>
    </ligand>
</feature>
<name>A0A0W0X082_9GAMM</name>
<evidence type="ECO:0000313" key="6">
    <source>
        <dbReference type="Proteomes" id="UP000054858"/>
    </source>
</evidence>
<dbReference type="GO" id="GO:0019544">
    <property type="term" value="P:L-arginine catabolic process to L-glutamate"/>
    <property type="evidence" value="ECO:0007669"/>
    <property type="project" value="UniProtKB-UniRule"/>
</dbReference>
<evidence type="ECO:0000256" key="1">
    <source>
        <dbReference type="ARBA" id="ARBA00022503"/>
    </source>
</evidence>
<dbReference type="Proteomes" id="UP000054858">
    <property type="component" value="Unassembled WGS sequence"/>
</dbReference>
<comment type="subunit">
    <text evidence="3">Homodimer.</text>
</comment>
<feature type="binding site" evidence="3">
    <location>
        <begin position="137"/>
        <end position="138"/>
    </location>
    <ligand>
        <name>substrate</name>
    </ligand>
</feature>